<dbReference type="Proteomes" id="UP000612456">
    <property type="component" value="Unassembled WGS sequence"/>
</dbReference>
<proteinExistence type="predicted"/>
<evidence type="ECO:0000313" key="3">
    <source>
        <dbReference type="Proteomes" id="UP000612456"/>
    </source>
</evidence>
<keyword evidence="1" id="KW-0732">Signal</keyword>
<feature type="signal peptide" evidence="1">
    <location>
        <begin position="1"/>
        <end position="23"/>
    </location>
</feature>
<name>A0A917DMN6_9BACL</name>
<reference evidence="2" key="1">
    <citation type="journal article" date="2014" name="Int. J. Syst. Evol. Microbiol.">
        <title>Complete genome sequence of Corynebacterium casei LMG S-19264T (=DSM 44701T), isolated from a smear-ripened cheese.</title>
        <authorList>
            <consortium name="US DOE Joint Genome Institute (JGI-PGF)"/>
            <person name="Walter F."/>
            <person name="Albersmeier A."/>
            <person name="Kalinowski J."/>
            <person name="Ruckert C."/>
        </authorList>
    </citation>
    <scope>NUCLEOTIDE SEQUENCE</scope>
    <source>
        <strain evidence="2">CGMCC 1.15178</strain>
    </source>
</reference>
<dbReference type="AlphaFoldDB" id="A0A917DMN6"/>
<accession>A0A917DMN6</accession>
<dbReference type="RefSeq" id="WP_188988945.1">
    <property type="nucleotide sequence ID" value="NZ_BMHP01000001.1"/>
</dbReference>
<reference evidence="2" key="2">
    <citation type="submission" date="2020-09" db="EMBL/GenBank/DDBJ databases">
        <authorList>
            <person name="Sun Q."/>
            <person name="Zhou Y."/>
        </authorList>
    </citation>
    <scope>NUCLEOTIDE SEQUENCE</scope>
    <source>
        <strain evidence="2">CGMCC 1.15178</strain>
    </source>
</reference>
<keyword evidence="3" id="KW-1185">Reference proteome</keyword>
<dbReference type="EMBL" id="BMHP01000001">
    <property type="protein sequence ID" value="GGD51147.1"/>
    <property type="molecule type" value="Genomic_DNA"/>
</dbReference>
<evidence type="ECO:0000313" key="2">
    <source>
        <dbReference type="EMBL" id="GGD51147.1"/>
    </source>
</evidence>
<comment type="caution">
    <text evidence="2">The sequence shown here is derived from an EMBL/GenBank/DDBJ whole genome shotgun (WGS) entry which is preliminary data.</text>
</comment>
<gene>
    <name evidence="2" type="ORF">GCM10010911_05870</name>
</gene>
<organism evidence="2 3">
    <name type="scientific">Paenibacillus nasutitermitis</name>
    <dbReference type="NCBI Taxonomy" id="1652958"/>
    <lineage>
        <taxon>Bacteria</taxon>
        <taxon>Bacillati</taxon>
        <taxon>Bacillota</taxon>
        <taxon>Bacilli</taxon>
        <taxon>Bacillales</taxon>
        <taxon>Paenibacillaceae</taxon>
        <taxon>Paenibacillus</taxon>
    </lineage>
</organism>
<sequence length="158" mass="17324">MRIFLKLAACTLLLMGMAGVVYAQTNQAIVEPGEDHTPVKLEEQATLGQDFIATQAFNSLLLPLPTWSTTTSGFTFTLRKHGPSGEVVFTQDVTNAADNKSEFQIPEQGIGRYYAEISQPAGQIGWWTRGDVYERGTAYSNGKPVIGNDRELIISLEP</sequence>
<evidence type="ECO:0000256" key="1">
    <source>
        <dbReference type="SAM" id="SignalP"/>
    </source>
</evidence>
<protein>
    <submittedName>
        <fullName evidence="2">Uncharacterized protein</fullName>
    </submittedName>
</protein>
<feature type="chain" id="PRO_5037824474" evidence="1">
    <location>
        <begin position="24"/>
        <end position="158"/>
    </location>
</feature>